<evidence type="ECO:0000256" key="2">
    <source>
        <dbReference type="SAM" id="MobiDB-lite"/>
    </source>
</evidence>
<sequence>MRSFASQEPPDIPSMADSQKYYRTSSDFENCNFFLHPFDVKLSLLANKSGKIGSALQYVVDINTTTLVISLTEIQLHQILSVLDYFSVCSLRERYGRFRPIQISLSKRHNGWQRFWWQYAQNAILADVRRKLWKSSWSYLGKRIIQRRTYAQLYRKKLELIQQEQVVSKDILLKLEEMDREYDLEDILSYRLLAEQKMQELSNANNPSKRTDCETSPSATHEKQQNDDRPSSSVRGWLNWLSLGMLGAGGTEDSSSFSGVISEEIIKDIYEATEFNLVVAVSEDSLRTENLLSSSVKLNICQIVATITNKHEKKILLATLDGISAECQFRENSSTIHALIHLVNIINPFNHKVVLFPKQAMLDDSSSHQSLPFVDFHFSLQLSDQIFEPLIKVVLQPFEAIYDLEYFLEMWELFEGFLSFQFLHKRVLLSLNGLIDFKSRLFIKADYISHYRKRMGWDIFLNSFVIKFPLSYEEACSSTILFNLEGLSFKSMPNIEKLPDLLERCPFENYDLKRCLKYIMDNGISGFQLQYFYDQFELSLTDFQVKLLMPNPEIAVSMVEKCNPIFTIIRCVFIEESFMRPFEVTCLVPLLNLRFSPTVLSLIMRLVMFPEGKSIASIRRIPIENMSDKLSGLGSSYFSLSFKLDYLNIHLALEDDTDCDTAVYFDFEKIDSWYVARETVELSCLFEKVVIITRDLRHEHDNLVLCSASSVKSPDIFVEHDSKKPNSGPSYLSKNLWFAAELFNRIAVQSFSSSACNESSIEVDQNDELWKRAIFDNSAFGFSNFCAVDTSVGASISVDHFPFVTIYDSGSFSNLENSIVNGVSRLQNLCVIEKQHPRRIKLGKKRGFSQDYSVLNKLKLSKFDDIISLDINLNASKAHFHDCSCVLGTISLPEFQCIISFHGNNKWDVLVSADGLSLSSPLSPHEVLWGSVSSVFSPVLNVRARKSEKQEPLNISFGFQHVKCILTSEFLGMLIGYFSLSDWSLKGTMKEDEQWTSSNDEFYGSSGFGAQIFYKFEILESIVIFPVEDHLAFCLQVDAPWFYCSFMLASTSENAFEGISLEYEYFFDGVGAIMSRKINEEAVDITDRPNEFSFILKACAKALSFNFSRSNVKEASTVETIANLYVRLDCSASVRNGLLKSLDAEVSSFLLHSFCNDVLLASFTSDDGATFRIGINFCRSLQGSAEVVFAIPAIDIWLHIPEWVSINAFLCSLKGKLDILFPSTVVNLKSSYKDNSESVSSCSASESTMLETEIFTMKSESIIISFHVPLYDNEQDSSKFDVYKPDQYNVLGTTAALNASAFELKPSKQLKLLFQMGLPWTNPGDLDQVLCGSHSFEPWSFRFSFIRKRAGNILLDRSKTMEVCMESTDQLNLNITEPLVEPGFSVPIYIEETVDELLFRHRKACSSELLIEKKLSATLHNMISIHFDGTSGPSKSMSMDLVGLRFFEVILLNSTSMPLEVRFDIPFGISPKILDPLLPEQELALPLHLAETGHIRFHPVGTNYLWSEAQSLPNILLHENRPGLLRSFVCYPTQPSSDPFRCCISVEDHSLSSFGAARKCPSLIHNVTEKSKFKNIVKGVFNGNSASCFAVDSTHDLEVTYRIEGYKPVVSKFPRTETFSEIAKFSGSKYFLHERIYFYSCASSGLLCVNLEKVLHQSCSAREIILYTSYLLYNCTGLSLAIVDRNHEHKGIAHIILPSYQILEQEQVEDGKQGLASLTSQFKSFQDFSMNGDRDKYPEYPSGKAGNSVESTVHSLSEEAMPYMYDPVDHIPAAELLVSLAASSNLIRDEKVHRMTWSAPFPLAPSSGSTNVTIPKSNATGAFLISATLITAMGELSGRTKAIAFQPSTKASSNESTNLSYLFKGIHLLLANRDILYVMLATKTCASNKRGQIFSIICPWGNTVIFTCLISQESCLFLFVSMIEDGNGQAASFQIALEMFN</sequence>
<dbReference type="OrthoDB" id="4062651at2759"/>
<dbReference type="Pfam" id="PF12624">
    <property type="entry name" value="VPS13_N"/>
    <property type="match status" value="1"/>
</dbReference>
<name>A0A835RRJ7_VANPL</name>
<dbReference type="GO" id="GO:0045053">
    <property type="term" value="P:protein retention in Golgi apparatus"/>
    <property type="evidence" value="ECO:0007669"/>
    <property type="project" value="TreeGrafter"/>
</dbReference>
<evidence type="ECO:0000313" key="4">
    <source>
        <dbReference type="EMBL" id="KAG0496669.1"/>
    </source>
</evidence>
<organism evidence="4 5">
    <name type="scientific">Vanilla planifolia</name>
    <name type="common">Vanilla</name>
    <dbReference type="NCBI Taxonomy" id="51239"/>
    <lineage>
        <taxon>Eukaryota</taxon>
        <taxon>Viridiplantae</taxon>
        <taxon>Streptophyta</taxon>
        <taxon>Embryophyta</taxon>
        <taxon>Tracheophyta</taxon>
        <taxon>Spermatophyta</taxon>
        <taxon>Magnoliopsida</taxon>
        <taxon>Liliopsida</taxon>
        <taxon>Asparagales</taxon>
        <taxon>Orchidaceae</taxon>
        <taxon>Vanilloideae</taxon>
        <taxon>Vanilleae</taxon>
        <taxon>Vanilla</taxon>
    </lineage>
</organism>
<keyword evidence="5" id="KW-1185">Reference proteome</keyword>
<evidence type="ECO:0000313" key="5">
    <source>
        <dbReference type="Proteomes" id="UP000636800"/>
    </source>
</evidence>
<feature type="domain" description="Chorein N-terminal" evidence="3">
    <location>
        <begin position="29"/>
        <end position="484"/>
    </location>
</feature>
<accession>A0A835RRJ7</accession>
<dbReference type="InterPro" id="IPR026854">
    <property type="entry name" value="VPS13_N"/>
</dbReference>
<dbReference type="Proteomes" id="UP000636800">
    <property type="component" value="Chromosome 1"/>
</dbReference>
<dbReference type="PANTHER" id="PTHR16166:SF143">
    <property type="entry name" value="PROTEIN SORTING-ASSOCIATED PROTEIN, PUTATIVE (DUF1162)-RELATED"/>
    <property type="match status" value="1"/>
</dbReference>
<feature type="compositionally biased region" description="Basic and acidic residues" evidence="2">
    <location>
        <begin position="220"/>
        <end position="230"/>
    </location>
</feature>
<dbReference type="PANTHER" id="PTHR16166">
    <property type="entry name" value="VACUOLAR PROTEIN SORTING-ASSOCIATED PROTEIN VPS13"/>
    <property type="match status" value="1"/>
</dbReference>
<feature type="region of interest" description="Disordered" evidence="2">
    <location>
        <begin position="200"/>
        <end position="233"/>
    </location>
</feature>
<dbReference type="EMBL" id="JADCNL010000001">
    <property type="protein sequence ID" value="KAG0496669.1"/>
    <property type="molecule type" value="Genomic_DNA"/>
</dbReference>
<dbReference type="GO" id="GO:0006623">
    <property type="term" value="P:protein targeting to vacuole"/>
    <property type="evidence" value="ECO:0007669"/>
    <property type="project" value="TreeGrafter"/>
</dbReference>
<protein>
    <recommendedName>
        <fullName evidence="3">Chorein N-terminal domain-containing protein</fullName>
    </recommendedName>
</protein>
<keyword evidence="1" id="KW-0813">Transport</keyword>
<evidence type="ECO:0000259" key="3">
    <source>
        <dbReference type="Pfam" id="PF12624"/>
    </source>
</evidence>
<reference evidence="4 5" key="1">
    <citation type="journal article" date="2020" name="Nat. Food">
        <title>A phased Vanilla planifolia genome enables genetic improvement of flavour and production.</title>
        <authorList>
            <person name="Hasing T."/>
            <person name="Tang H."/>
            <person name="Brym M."/>
            <person name="Khazi F."/>
            <person name="Huang T."/>
            <person name="Chambers A.H."/>
        </authorList>
    </citation>
    <scope>NUCLEOTIDE SEQUENCE [LARGE SCALE GENOMIC DNA]</scope>
    <source>
        <tissue evidence="4">Leaf</tissue>
    </source>
</reference>
<comment type="caution">
    <text evidence="4">The sequence shown here is derived from an EMBL/GenBank/DDBJ whole genome shotgun (WGS) entry which is preliminary data.</text>
</comment>
<gene>
    <name evidence="4" type="ORF">HPP92_001360</name>
</gene>
<evidence type="ECO:0000256" key="1">
    <source>
        <dbReference type="ARBA" id="ARBA00022448"/>
    </source>
</evidence>
<proteinExistence type="predicted"/>
<dbReference type="InterPro" id="IPR026847">
    <property type="entry name" value="VPS13"/>
</dbReference>
<feature type="compositionally biased region" description="Polar residues" evidence="2">
    <location>
        <begin position="200"/>
        <end position="219"/>
    </location>
</feature>